<dbReference type="InterPro" id="IPR005248">
    <property type="entry name" value="NadD/NMNAT"/>
</dbReference>
<dbReference type="AlphaFoldDB" id="A0A1G4K523"/>
<comment type="pathway">
    <text evidence="1">Cofactor biosynthesis; NAD(+) biosynthesis.</text>
</comment>
<dbReference type="GO" id="GO:0016887">
    <property type="term" value="F:ATP hydrolysis activity"/>
    <property type="evidence" value="ECO:0007669"/>
    <property type="project" value="TreeGrafter"/>
</dbReference>
<evidence type="ECO:0000313" key="10">
    <source>
        <dbReference type="EMBL" id="SCU98862.1"/>
    </source>
</evidence>
<evidence type="ECO:0000256" key="8">
    <source>
        <dbReference type="ARBA" id="ARBA00049001"/>
    </source>
</evidence>
<feature type="domain" description="Cytidyltransferase-like" evidence="9">
    <location>
        <begin position="39"/>
        <end position="226"/>
    </location>
</feature>
<organism evidence="10 11">
    <name type="scientific">Lachancea meyersii CBS 8951</name>
    <dbReference type="NCBI Taxonomy" id="1266667"/>
    <lineage>
        <taxon>Eukaryota</taxon>
        <taxon>Fungi</taxon>
        <taxon>Dikarya</taxon>
        <taxon>Ascomycota</taxon>
        <taxon>Saccharomycotina</taxon>
        <taxon>Saccharomycetes</taxon>
        <taxon>Saccharomycetales</taxon>
        <taxon>Saccharomycetaceae</taxon>
        <taxon>Lachancea</taxon>
    </lineage>
</organism>
<dbReference type="SUPFAM" id="SSF52374">
    <property type="entry name" value="Nucleotidylyl transferase"/>
    <property type="match status" value="1"/>
</dbReference>
<keyword evidence="2" id="KW-0662">Pyridine nucleotide biosynthesis</keyword>
<keyword evidence="11" id="KW-1185">Reference proteome</keyword>
<dbReference type="Proteomes" id="UP000191144">
    <property type="component" value="Chromosome G"/>
</dbReference>
<gene>
    <name evidence="10" type="ORF">LAME_0G00848G</name>
</gene>
<proteinExistence type="predicted"/>
<dbReference type="PANTHER" id="PTHR31285">
    <property type="entry name" value="NICOTINAMIDE MONONUCLEOTIDE ADENYLYLTRANSFERASE"/>
    <property type="match status" value="1"/>
</dbReference>
<evidence type="ECO:0000256" key="3">
    <source>
        <dbReference type="ARBA" id="ARBA00022679"/>
    </source>
</evidence>
<keyword evidence="5" id="KW-0547">Nucleotide-binding</keyword>
<evidence type="ECO:0000256" key="7">
    <source>
        <dbReference type="ARBA" id="ARBA00023027"/>
    </source>
</evidence>
<keyword evidence="6" id="KW-0067">ATP-binding</keyword>
<evidence type="ECO:0000259" key="9">
    <source>
        <dbReference type="Pfam" id="PF01467"/>
    </source>
</evidence>
<dbReference type="Gene3D" id="3.40.50.620">
    <property type="entry name" value="HUPs"/>
    <property type="match status" value="1"/>
</dbReference>
<accession>A0A1G4K523</accession>
<keyword evidence="3" id="KW-0808">Transferase</keyword>
<dbReference type="UniPathway" id="UPA00253">
    <property type="reaction ID" value="UER00600"/>
</dbReference>
<evidence type="ECO:0000256" key="2">
    <source>
        <dbReference type="ARBA" id="ARBA00022642"/>
    </source>
</evidence>
<evidence type="ECO:0000256" key="4">
    <source>
        <dbReference type="ARBA" id="ARBA00022695"/>
    </source>
</evidence>
<evidence type="ECO:0000256" key="5">
    <source>
        <dbReference type="ARBA" id="ARBA00022741"/>
    </source>
</evidence>
<evidence type="ECO:0000256" key="1">
    <source>
        <dbReference type="ARBA" id="ARBA00004790"/>
    </source>
</evidence>
<protein>
    <submittedName>
        <fullName evidence="10">LAME_0G00848g1_1</fullName>
    </submittedName>
</protein>
<keyword evidence="4" id="KW-0548">Nucleotidyltransferase</keyword>
<keyword evidence="7" id="KW-0520">NAD</keyword>
<dbReference type="InterPro" id="IPR014729">
    <property type="entry name" value="Rossmann-like_a/b/a_fold"/>
</dbReference>
<dbReference type="GO" id="GO:0005634">
    <property type="term" value="C:nucleus"/>
    <property type="evidence" value="ECO:0007669"/>
    <property type="project" value="TreeGrafter"/>
</dbReference>
<dbReference type="GO" id="GO:0005737">
    <property type="term" value="C:cytoplasm"/>
    <property type="evidence" value="ECO:0007669"/>
    <property type="project" value="TreeGrafter"/>
</dbReference>
<dbReference type="GO" id="GO:0005524">
    <property type="term" value="F:ATP binding"/>
    <property type="evidence" value="ECO:0007669"/>
    <property type="project" value="UniProtKB-KW"/>
</dbReference>
<dbReference type="EMBL" id="LT598484">
    <property type="protein sequence ID" value="SCU98862.1"/>
    <property type="molecule type" value="Genomic_DNA"/>
</dbReference>
<evidence type="ECO:0000256" key="6">
    <source>
        <dbReference type="ARBA" id="ARBA00022840"/>
    </source>
</evidence>
<dbReference type="Pfam" id="PF01467">
    <property type="entry name" value="CTP_transf_like"/>
    <property type="match status" value="1"/>
</dbReference>
<evidence type="ECO:0000313" key="11">
    <source>
        <dbReference type="Proteomes" id="UP000191144"/>
    </source>
</evidence>
<dbReference type="InterPro" id="IPR004821">
    <property type="entry name" value="Cyt_trans-like"/>
</dbReference>
<comment type="catalytic activity">
    <reaction evidence="8">
        <text>beta-nicotinamide D-ribonucleotide + ATP + H(+) = diphosphate + NAD(+)</text>
        <dbReference type="Rhea" id="RHEA:21360"/>
        <dbReference type="ChEBI" id="CHEBI:14649"/>
        <dbReference type="ChEBI" id="CHEBI:15378"/>
        <dbReference type="ChEBI" id="CHEBI:30616"/>
        <dbReference type="ChEBI" id="CHEBI:33019"/>
        <dbReference type="ChEBI" id="CHEBI:57540"/>
        <dbReference type="EC" id="2.7.7.1"/>
    </reaction>
</comment>
<dbReference type="PANTHER" id="PTHR31285:SF0">
    <property type="entry name" value="NICOTINAMIDE MONONUCLEOTIDE ADENYLYLTRANSFERASE"/>
    <property type="match status" value="1"/>
</dbReference>
<name>A0A1G4K523_9SACH</name>
<dbReference type="CDD" id="cd02165">
    <property type="entry name" value="NMNAT"/>
    <property type="match status" value="1"/>
</dbReference>
<reference evidence="11" key="1">
    <citation type="submission" date="2016-03" db="EMBL/GenBank/DDBJ databases">
        <authorList>
            <person name="Devillers Hugo."/>
        </authorList>
    </citation>
    <scope>NUCLEOTIDE SEQUENCE [LARGE SCALE GENOMIC DNA]</scope>
</reference>
<dbReference type="OrthoDB" id="5591297at2759"/>
<dbReference type="GO" id="GO:0000309">
    <property type="term" value="F:nicotinamide-nucleotide adenylyltransferase activity"/>
    <property type="evidence" value="ECO:0007669"/>
    <property type="project" value="UniProtKB-EC"/>
</dbReference>
<sequence length="259" mass="29811">MIKSKSSEILNKFLTTRATFELFHGSRQFANDHRVLVLDSSFNPPHNGHYMLVKKAVEHFKNTNLHVILLLSIKNADKEVKPASFDKRMDMMCILCDLLEKNSIKTSVGVTRYGKFVQKSEAMHRNMGNNFKLCYLVGFDTITRIFDSKFYEPLLTADALKSFMVTTEFFCLTRSGDADSVKQLNYPNDIAEGKFEPEIPRSWHRKIVVEENDPSTQNISSTMLRKAIFNRENDTTALIPKEIYQYVTNNHPGVNIFEP</sequence>
<dbReference type="GO" id="GO:0009435">
    <property type="term" value="P:NAD+ biosynthetic process"/>
    <property type="evidence" value="ECO:0007669"/>
    <property type="project" value="UniProtKB-UniPathway"/>
</dbReference>